<keyword evidence="14" id="KW-1185">Reference proteome</keyword>
<sequence length="902" mass="101032">MRLILVKPTNATRRLDSTGEVFQGRDHDHSSPGSPPEGKLEPYFGPSCEASSSTKEASLCCISSSTHEETNGVSPPRISDQMSPLKDPDLTLSQLSDQEWLLLCGTVVNSADGSPLADESESRVSNPNHEDQCGCSCPEAHQHSKPLEPLSVHKSLSKLRKKKSRSSPIFSQTISQSNHCSSLCQVSHQTNHVVKPVANKHDAFVGQCNKRPSQKVDLEHQLCSHPKPRDNSQDQTLPDLFNIPLNFVECPETNQKLHKAVSTGLSWQNLYGKEPLLVRPQQNSNSLITADESCKSHGNSKNQSNAPSIVNCQQLPLNLLTRNPQVARSSIPGGDISIQSSFSQYSSLDNQDLVEERSKQRQSQSLLNHTPSVGDHSENSDSVNGEAVRPLSSQGTFRSGNQPLHLLHSAILEDAFSKVIREDSSKANSDREDGSLPQRRTKDISYRLGQRRALFGKRKQLSDYALVCGMFGIIVMVIETELSRGFYTKESLYSYILKGLISLSTVVLLGLIVMYHAREIQLFMVDNGVDDWRIAITFERILRVILELLVCAIHPIPGQYVFTWRARLAFSYASSVADADVDVILSVPMFLRLYLIGRVMLLHSKLFTDASSRSIGALNKINFDTRFVMKTLMTICPGTVLLVFSVSCWIIAAWTVRICERYHDTQDVTSTFLGAMWLISITFLSIGYGDMVPHTYCGKGVCLLTGIMGAGCTALVVAVVARKSELTRAEKHVHNFMMDTQLYKKIKNTAANVLRETWLIYKNTKLIKKIDHARVRHHQRKFLQAIHQMRRFKMEQRKLTDQANTIADLAKTQNMIYDLVLELQHRSEELDRRIVALEEKLDTILLCLQSLPVVLSQAITKLQKDFLDDLAYHVPFLSSESQTVPARQHCPGSTKLETSYRK</sequence>
<evidence type="ECO:0000256" key="6">
    <source>
        <dbReference type="ARBA" id="ARBA00022989"/>
    </source>
</evidence>
<dbReference type="InParanoid" id="A0A3P8WUQ9"/>
<dbReference type="PANTHER" id="PTHR10153">
    <property type="entry name" value="SMALL CONDUCTANCE CALCIUM-ACTIVATED POTASSIUM CHANNEL"/>
    <property type="match status" value="1"/>
</dbReference>
<dbReference type="InterPro" id="IPR013099">
    <property type="entry name" value="K_chnl_dom"/>
</dbReference>
<dbReference type="InterPro" id="IPR015449">
    <property type="entry name" value="K_chnl_Ca-activ_SK"/>
</dbReference>
<evidence type="ECO:0000256" key="9">
    <source>
        <dbReference type="ARBA" id="ARBA00023303"/>
    </source>
</evidence>
<dbReference type="Pfam" id="PF03530">
    <property type="entry name" value="SK_channel"/>
    <property type="match status" value="1"/>
</dbReference>
<dbReference type="AlphaFoldDB" id="A0A3P8WUQ9"/>
<feature type="transmembrane region" description="Helical" evidence="11">
    <location>
        <begin position="701"/>
        <end position="721"/>
    </location>
</feature>
<dbReference type="SUPFAM" id="SSF81327">
    <property type="entry name" value="Small-conductance potassium channel"/>
    <property type="match status" value="1"/>
</dbReference>
<name>A0A3P8WUQ9_CYNSE</name>
<proteinExistence type="predicted"/>
<dbReference type="InterPro" id="IPR004178">
    <property type="entry name" value="CaM-bd_dom"/>
</dbReference>
<feature type="transmembrane region" description="Helical" evidence="11">
    <location>
        <begin position="668"/>
        <end position="689"/>
    </location>
</feature>
<dbReference type="InterPro" id="IPR036122">
    <property type="entry name" value="CaM-bd_dom_sf"/>
</dbReference>
<dbReference type="STRING" id="244447.ENSCSEP00000029191"/>
<evidence type="ECO:0000256" key="7">
    <source>
        <dbReference type="ARBA" id="ARBA00023065"/>
    </source>
</evidence>
<dbReference type="Gene3D" id="1.10.287.70">
    <property type="match status" value="2"/>
</dbReference>
<feature type="transmembrane region" description="Helical" evidence="11">
    <location>
        <begin position="492"/>
        <end position="515"/>
    </location>
</feature>
<feature type="transmembrane region" description="Helical" evidence="11">
    <location>
        <begin position="583"/>
        <end position="601"/>
    </location>
</feature>
<dbReference type="GO" id="GO:0016020">
    <property type="term" value="C:membrane"/>
    <property type="evidence" value="ECO:0007669"/>
    <property type="project" value="UniProtKB-SubCell"/>
</dbReference>
<feature type="transmembrane region" description="Helical" evidence="11">
    <location>
        <begin position="632"/>
        <end position="656"/>
    </location>
</feature>
<keyword evidence="5" id="KW-0112">Calmodulin-binding</keyword>
<feature type="compositionally biased region" description="Polar residues" evidence="10">
    <location>
        <begin position="361"/>
        <end position="371"/>
    </location>
</feature>
<evidence type="ECO:0000256" key="5">
    <source>
        <dbReference type="ARBA" id="ARBA00022860"/>
    </source>
</evidence>
<dbReference type="Ensembl" id="ENSCSET00000029592.1">
    <property type="protein sequence ID" value="ENSCSEP00000029191.1"/>
    <property type="gene ID" value="ENSCSEG00000018696.1"/>
</dbReference>
<dbReference type="FunFam" id="1.10.287.70:FF:000022">
    <property type="entry name" value="Small conductance calcium-activated potassium channel, isoform O"/>
    <property type="match status" value="1"/>
</dbReference>
<keyword evidence="7" id="KW-0406">Ion transport</keyword>
<dbReference type="GO" id="GO:0016286">
    <property type="term" value="F:small conductance calcium-activated potassium channel activity"/>
    <property type="evidence" value="ECO:0007669"/>
    <property type="project" value="InterPro"/>
</dbReference>
<reference evidence="13" key="3">
    <citation type="submission" date="2025-09" db="UniProtKB">
        <authorList>
            <consortium name="Ensembl"/>
        </authorList>
    </citation>
    <scope>IDENTIFICATION</scope>
</reference>
<dbReference type="Pfam" id="PF07885">
    <property type="entry name" value="Ion_trans_2"/>
    <property type="match status" value="1"/>
</dbReference>
<dbReference type="SMART" id="SM01053">
    <property type="entry name" value="CaMBD"/>
    <property type="match status" value="1"/>
</dbReference>
<dbReference type="GO" id="GO:0005516">
    <property type="term" value="F:calmodulin binding"/>
    <property type="evidence" value="ECO:0007669"/>
    <property type="project" value="UniProtKB-KW"/>
</dbReference>
<evidence type="ECO:0000259" key="12">
    <source>
        <dbReference type="SMART" id="SM01053"/>
    </source>
</evidence>
<feature type="region of interest" description="Disordered" evidence="10">
    <location>
        <begin position="349"/>
        <end position="395"/>
    </location>
</feature>
<evidence type="ECO:0000256" key="1">
    <source>
        <dbReference type="ARBA" id="ARBA00004141"/>
    </source>
</evidence>
<keyword evidence="6 11" id="KW-1133">Transmembrane helix</keyword>
<feature type="region of interest" description="Disordered" evidence="10">
    <location>
        <begin position="65"/>
        <end position="89"/>
    </location>
</feature>
<dbReference type="PRINTS" id="PR01451">
    <property type="entry name" value="SKCHANNEL"/>
</dbReference>
<evidence type="ECO:0000256" key="10">
    <source>
        <dbReference type="SAM" id="MobiDB-lite"/>
    </source>
</evidence>
<feature type="transmembrane region" description="Helical" evidence="11">
    <location>
        <begin position="461"/>
        <end position="480"/>
    </location>
</feature>
<evidence type="ECO:0000256" key="8">
    <source>
        <dbReference type="ARBA" id="ARBA00023136"/>
    </source>
</evidence>
<dbReference type="FunFam" id="1.10.287.70:FF:000027">
    <property type="entry name" value="Small conductance calcium-activated potassium channel, isoform O"/>
    <property type="match status" value="1"/>
</dbReference>
<feature type="domain" description="Calmodulin-binding" evidence="12">
    <location>
        <begin position="739"/>
        <end position="815"/>
    </location>
</feature>
<evidence type="ECO:0000313" key="14">
    <source>
        <dbReference type="Proteomes" id="UP000265120"/>
    </source>
</evidence>
<reference evidence="13 14" key="1">
    <citation type="journal article" date="2014" name="Nat. Genet.">
        <title>Whole-genome sequence of a flatfish provides insights into ZW sex chromosome evolution and adaptation to a benthic lifestyle.</title>
        <authorList>
            <person name="Chen S."/>
            <person name="Zhang G."/>
            <person name="Shao C."/>
            <person name="Huang Q."/>
            <person name="Liu G."/>
            <person name="Zhang P."/>
            <person name="Song W."/>
            <person name="An N."/>
            <person name="Chalopin D."/>
            <person name="Volff J.N."/>
            <person name="Hong Y."/>
            <person name="Li Q."/>
            <person name="Sha Z."/>
            <person name="Zhou H."/>
            <person name="Xie M."/>
            <person name="Yu Q."/>
            <person name="Liu Y."/>
            <person name="Xiang H."/>
            <person name="Wang N."/>
            <person name="Wu K."/>
            <person name="Yang C."/>
            <person name="Zhou Q."/>
            <person name="Liao X."/>
            <person name="Yang L."/>
            <person name="Hu Q."/>
            <person name="Zhang J."/>
            <person name="Meng L."/>
            <person name="Jin L."/>
            <person name="Tian Y."/>
            <person name="Lian J."/>
            <person name="Yang J."/>
            <person name="Miao G."/>
            <person name="Liu S."/>
            <person name="Liang Z."/>
            <person name="Yan F."/>
            <person name="Li Y."/>
            <person name="Sun B."/>
            <person name="Zhang H."/>
            <person name="Zhang J."/>
            <person name="Zhu Y."/>
            <person name="Du M."/>
            <person name="Zhao Y."/>
            <person name="Schartl M."/>
            <person name="Tang Q."/>
            <person name="Wang J."/>
        </authorList>
    </citation>
    <scope>NUCLEOTIDE SEQUENCE</scope>
</reference>
<evidence type="ECO:0000256" key="2">
    <source>
        <dbReference type="ARBA" id="ARBA00004216"/>
    </source>
</evidence>
<evidence type="ECO:0000256" key="11">
    <source>
        <dbReference type="SAM" id="Phobius"/>
    </source>
</evidence>
<keyword evidence="8 11" id="KW-0472">Membrane</keyword>
<keyword evidence="4 11" id="KW-0812">Transmembrane</keyword>
<dbReference type="Pfam" id="PF02888">
    <property type="entry name" value="CaMBD"/>
    <property type="match status" value="1"/>
</dbReference>
<organism evidence="13 14">
    <name type="scientific">Cynoglossus semilaevis</name>
    <name type="common">Tongue sole</name>
    <dbReference type="NCBI Taxonomy" id="244447"/>
    <lineage>
        <taxon>Eukaryota</taxon>
        <taxon>Metazoa</taxon>
        <taxon>Chordata</taxon>
        <taxon>Craniata</taxon>
        <taxon>Vertebrata</taxon>
        <taxon>Euteleostomi</taxon>
        <taxon>Actinopterygii</taxon>
        <taxon>Neopterygii</taxon>
        <taxon>Teleostei</taxon>
        <taxon>Neoteleostei</taxon>
        <taxon>Acanthomorphata</taxon>
        <taxon>Carangaria</taxon>
        <taxon>Pleuronectiformes</taxon>
        <taxon>Pleuronectoidei</taxon>
        <taxon>Cynoglossidae</taxon>
        <taxon>Cynoglossinae</taxon>
        <taxon>Cynoglossus</taxon>
    </lineage>
</organism>
<dbReference type="SUPFAM" id="SSF81324">
    <property type="entry name" value="Voltage-gated potassium channels"/>
    <property type="match status" value="1"/>
</dbReference>
<feature type="region of interest" description="Disordered" evidence="10">
    <location>
        <begin position="7"/>
        <end position="48"/>
    </location>
</feature>
<keyword evidence="3" id="KW-0813">Transport</keyword>
<protein>
    <recommendedName>
        <fullName evidence="12">Calmodulin-binding domain-containing protein</fullName>
    </recommendedName>
</protein>
<reference evidence="13" key="2">
    <citation type="submission" date="2025-08" db="UniProtKB">
        <authorList>
            <consortium name="Ensembl"/>
        </authorList>
    </citation>
    <scope>IDENTIFICATION</scope>
</reference>
<feature type="transmembrane region" description="Helical" evidence="11">
    <location>
        <begin position="541"/>
        <end position="563"/>
    </location>
</feature>
<dbReference type="OMA" id="QEKSQCC"/>
<evidence type="ECO:0000313" key="13">
    <source>
        <dbReference type="Ensembl" id="ENSCSEP00000029191.1"/>
    </source>
</evidence>
<comment type="subcellular location">
    <subcellularLocation>
        <location evidence="2">Cytoplasm</location>
        <location evidence="2">Myofibril</location>
        <location evidence="2">Sarcomere</location>
        <location evidence="2">Z line</location>
    </subcellularLocation>
    <subcellularLocation>
        <location evidence="1">Membrane</location>
        <topology evidence="1">Multi-pass membrane protein</topology>
    </subcellularLocation>
</comment>
<keyword evidence="9" id="KW-0407">Ion channel</keyword>
<dbReference type="GO" id="GO:0030018">
    <property type="term" value="C:Z disc"/>
    <property type="evidence" value="ECO:0007669"/>
    <property type="project" value="UniProtKB-SubCell"/>
</dbReference>
<dbReference type="GeneTree" id="ENSGT00950000182904"/>
<dbReference type="Proteomes" id="UP000265120">
    <property type="component" value="Chromosome 2"/>
</dbReference>
<feature type="compositionally biased region" description="Basic and acidic residues" evidence="10">
    <location>
        <begin position="13"/>
        <end position="30"/>
    </location>
</feature>
<accession>A0A3P8WUQ9</accession>
<dbReference type="KEGG" id="csem:103395977"/>
<evidence type="ECO:0000256" key="3">
    <source>
        <dbReference type="ARBA" id="ARBA00022448"/>
    </source>
</evidence>
<evidence type="ECO:0000256" key="4">
    <source>
        <dbReference type="ARBA" id="ARBA00022692"/>
    </source>
</evidence>